<evidence type="ECO:0008006" key="3">
    <source>
        <dbReference type="Google" id="ProtNLM"/>
    </source>
</evidence>
<evidence type="ECO:0000313" key="2">
    <source>
        <dbReference type="Proteomes" id="UP000178082"/>
    </source>
</evidence>
<gene>
    <name evidence="1" type="ORF">A3G31_08795</name>
</gene>
<evidence type="ECO:0000313" key="1">
    <source>
        <dbReference type="EMBL" id="OGL53001.1"/>
    </source>
</evidence>
<dbReference type="Gene3D" id="3.30.460.40">
    <property type="match status" value="1"/>
</dbReference>
<dbReference type="SUPFAM" id="SSF81301">
    <property type="entry name" value="Nucleotidyltransferase"/>
    <property type="match status" value="1"/>
</dbReference>
<organism evidence="1 2">
    <name type="scientific">Candidatus Schekmanbacteria bacterium RIFCSPLOWO2_12_FULL_38_15</name>
    <dbReference type="NCBI Taxonomy" id="1817883"/>
    <lineage>
        <taxon>Bacteria</taxon>
        <taxon>Candidatus Schekmaniibacteriota</taxon>
    </lineage>
</organism>
<sequence length="148" mass="16551">MEVQQDFRELLALFNSHKVEYIITGGYALAFHGAPRYTGDLDIFVKPDEENARRVLAALDEFGFGSVGLKESDFTYPEKVVQLGVPPVRIDIISSLSGVLWEEALLGRVEGKYGDISVYYLGKNQFISNKRAMGRKKDMADIEALGEE</sequence>
<dbReference type="EMBL" id="MGDI01000028">
    <property type="protein sequence ID" value="OGL53001.1"/>
    <property type="molecule type" value="Genomic_DNA"/>
</dbReference>
<protein>
    <recommendedName>
        <fullName evidence="3">Nucleotidyltransferase family protein</fullName>
    </recommendedName>
</protein>
<dbReference type="Pfam" id="PF10706">
    <property type="entry name" value="Aminoglyc_resit"/>
    <property type="match status" value="1"/>
</dbReference>
<accession>A0A1F7SGY3</accession>
<dbReference type="InterPro" id="IPR019646">
    <property type="entry name" value="Aminoglyc_AdlTrfase"/>
</dbReference>
<comment type="caution">
    <text evidence="1">The sequence shown here is derived from an EMBL/GenBank/DDBJ whole genome shotgun (WGS) entry which is preliminary data.</text>
</comment>
<reference evidence="1 2" key="1">
    <citation type="journal article" date="2016" name="Nat. Commun.">
        <title>Thousands of microbial genomes shed light on interconnected biogeochemical processes in an aquifer system.</title>
        <authorList>
            <person name="Anantharaman K."/>
            <person name="Brown C.T."/>
            <person name="Hug L.A."/>
            <person name="Sharon I."/>
            <person name="Castelle C.J."/>
            <person name="Probst A.J."/>
            <person name="Thomas B.C."/>
            <person name="Singh A."/>
            <person name="Wilkins M.J."/>
            <person name="Karaoz U."/>
            <person name="Brodie E.L."/>
            <person name="Williams K.H."/>
            <person name="Hubbard S.S."/>
            <person name="Banfield J.F."/>
        </authorList>
    </citation>
    <scope>NUCLEOTIDE SEQUENCE [LARGE SCALE GENOMIC DNA]</scope>
</reference>
<dbReference type="Proteomes" id="UP000178082">
    <property type="component" value="Unassembled WGS sequence"/>
</dbReference>
<dbReference type="InterPro" id="IPR043519">
    <property type="entry name" value="NT_sf"/>
</dbReference>
<dbReference type="AlphaFoldDB" id="A0A1F7SGY3"/>
<dbReference type="STRING" id="1817883.A3G31_08795"/>
<proteinExistence type="predicted"/>
<name>A0A1F7SGY3_9BACT</name>